<dbReference type="OrthoDB" id="202545at2759"/>
<evidence type="ECO:0000313" key="2">
    <source>
        <dbReference type="EMBL" id="PMD56026.1"/>
    </source>
</evidence>
<name>A0A2J6SZ39_9HELO</name>
<evidence type="ECO:0000313" key="3">
    <source>
        <dbReference type="Proteomes" id="UP000235371"/>
    </source>
</evidence>
<organism evidence="2 3">
    <name type="scientific">Hyaloscypha bicolor E</name>
    <dbReference type="NCBI Taxonomy" id="1095630"/>
    <lineage>
        <taxon>Eukaryota</taxon>
        <taxon>Fungi</taxon>
        <taxon>Dikarya</taxon>
        <taxon>Ascomycota</taxon>
        <taxon>Pezizomycotina</taxon>
        <taxon>Leotiomycetes</taxon>
        <taxon>Helotiales</taxon>
        <taxon>Hyaloscyphaceae</taxon>
        <taxon>Hyaloscypha</taxon>
        <taxon>Hyaloscypha bicolor</taxon>
    </lineage>
</organism>
<dbReference type="EMBL" id="KZ613853">
    <property type="protein sequence ID" value="PMD56026.1"/>
    <property type="molecule type" value="Genomic_DNA"/>
</dbReference>
<keyword evidence="1" id="KW-0472">Membrane</keyword>
<feature type="transmembrane region" description="Helical" evidence="1">
    <location>
        <begin position="82"/>
        <end position="106"/>
    </location>
</feature>
<feature type="transmembrane region" description="Helical" evidence="1">
    <location>
        <begin position="112"/>
        <end position="132"/>
    </location>
</feature>
<evidence type="ECO:0000256" key="1">
    <source>
        <dbReference type="SAM" id="Phobius"/>
    </source>
</evidence>
<keyword evidence="1" id="KW-1133">Transmembrane helix</keyword>
<protein>
    <recommendedName>
        <fullName evidence="4">DUF676 domain-containing protein</fullName>
    </recommendedName>
</protein>
<accession>A0A2J6SZ39</accession>
<gene>
    <name evidence="2" type="ORF">K444DRAFT_567543</name>
</gene>
<dbReference type="STRING" id="1095630.A0A2J6SZ39"/>
<dbReference type="Proteomes" id="UP000235371">
    <property type="component" value="Unassembled WGS sequence"/>
</dbReference>
<dbReference type="GeneID" id="36585248"/>
<sequence>MNGYAKKMPGSGIFNANKPFGNNPYIQIPSDVDRNPFRLVWIDILSVFQYSRLLPLIVIPLRPCISGKLDELSATWRNTRDIFLHAVLIISQLLLLITLPIVAVLYWFVPGIVHVVFCVLFTVSTLLVMRLLNGGPRTECLVGLPDGEPPVNDESELWFFINGIATGDNWLQSNLNLLASTFQREIVGIHNPTKGLLFDLIECLIQRDIDYKTKDIRQGRMQLRSALSSPTTRKVVLILHSQGGIEGSSILDWLLTDLSSSLISKLEIFTFGNAARHFNNPLLNVSTVENGRDGRGERIIKHIEHYANSEDFVANIGVLNFTSPQAQPYADGNAFYGPVFIREGSGHLLDMHYLDNMFTRVNGRVADGNVFMDSLVPNSNGRENKEELLNGFSGHREKRLKDISRLWQYRNGGKPQD</sequence>
<evidence type="ECO:0008006" key="4">
    <source>
        <dbReference type="Google" id="ProtNLM"/>
    </source>
</evidence>
<keyword evidence="1" id="KW-0812">Transmembrane</keyword>
<reference evidence="2 3" key="1">
    <citation type="submission" date="2016-04" db="EMBL/GenBank/DDBJ databases">
        <title>A degradative enzymes factory behind the ericoid mycorrhizal symbiosis.</title>
        <authorList>
            <consortium name="DOE Joint Genome Institute"/>
            <person name="Martino E."/>
            <person name="Morin E."/>
            <person name="Grelet G."/>
            <person name="Kuo A."/>
            <person name="Kohler A."/>
            <person name="Daghino S."/>
            <person name="Barry K."/>
            <person name="Choi C."/>
            <person name="Cichocki N."/>
            <person name="Clum A."/>
            <person name="Copeland A."/>
            <person name="Hainaut M."/>
            <person name="Haridas S."/>
            <person name="Labutti K."/>
            <person name="Lindquist E."/>
            <person name="Lipzen A."/>
            <person name="Khouja H.-R."/>
            <person name="Murat C."/>
            <person name="Ohm R."/>
            <person name="Olson A."/>
            <person name="Spatafora J."/>
            <person name="Veneault-Fourrey C."/>
            <person name="Henrissat B."/>
            <person name="Grigoriev I."/>
            <person name="Martin F."/>
            <person name="Perotto S."/>
        </authorList>
    </citation>
    <scope>NUCLEOTIDE SEQUENCE [LARGE SCALE GENOMIC DNA]</scope>
    <source>
        <strain evidence="2 3">E</strain>
    </source>
</reference>
<proteinExistence type="predicted"/>
<dbReference type="PANTHER" id="PTHR42044">
    <property type="entry name" value="DUF676 DOMAIN-CONTAINING PROTEIN-RELATED"/>
    <property type="match status" value="1"/>
</dbReference>
<dbReference type="RefSeq" id="XP_024732930.1">
    <property type="nucleotide sequence ID" value="XM_024877171.1"/>
</dbReference>
<dbReference type="AlphaFoldDB" id="A0A2J6SZ39"/>
<keyword evidence="3" id="KW-1185">Reference proteome</keyword>
<dbReference type="PANTHER" id="PTHR42044:SF2">
    <property type="entry name" value="DUF676 DOMAIN-CONTAINING PROTEIN"/>
    <property type="match status" value="1"/>
</dbReference>
<dbReference type="InParanoid" id="A0A2J6SZ39"/>